<evidence type="ECO:0000256" key="6">
    <source>
        <dbReference type="RuleBase" id="RU000356"/>
    </source>
</evidence>
<gene>
    <name evidence="9" type="ORF">SEMRO_164_G073490.1</name>
</gene>
<keyword evidence="3 6" id="KW-0561">Oxygen transport</keyword>
<dbReference type="Gene3D" id="1.10.490.10">
    <property type="entry name" value="Globins"/>
    <property type="match status" value="1"/>
</dbReference>
<dbReference type="GO" id="GO:0019825">
    <property type="term" value="F:oxygen binding"/>
    <property type="evidence" value="ECO:0007669"/>
    <property type="project" value="InterPro"/>
</dbReference>
<dbReference type="InterPro" id="IPR012292">
    <property type="entry name" value="Globin/Proto"/>
</dbReference>
<evidence type="ECO:0000313" key="9">
    <source>
        <dbReference type="EMBL" id="CAB9503385.1"/>
    </source>
</evidence>
<dbReference type="SUPFAM" id="SSF46458">
    <property type="entry name" value="Globin-like"/>
    <property type="match status" value="1"/>
</dbReference>
<comment type="caution">
    <text evidence="9">The sequence shown here is derived from an EMBL/GenBank/DDBJ whole genome shotgun (WGS) entry which is preliminary data.</text>
</comment>
<sequence length="288" mass="32009">MALVVDSWAKVAAIENFEAVAGELLFRRIFEINPGAKAFFAFAKEDSDNDIYQSEMFQTHSRAVITTVDAAVGLLKTNNMDTLVSVLRGLGAKHVAMNLEQAHYDLVGQALLDTLAKAVGDDFTDEVKEAWVGVYGVIVANMMEGARSKKERQQQPAETEKRNAKTEMEDAMVELKRITVEKVTQALLNAENKALADQERIQAEVAAELERVKEFKAKRDAQEAAAKAQEAAEKAQEAATNLESVSEDPVEDEQMDESLVRKDLDESDILYNQRSCAQYVMDKLFVRA</sequence>
<proteinExistence type="inferred from homology"/>
<comment type="similarity">
    <text evidence="6">Belongs to the globin family.</text>
</comment>
<organism evidence="9 10">
    <name type="scientific">Seminavis robusta</name>
    <dbReference type="NCBI Taxonomy" id="568900"/>
    <lineage>
        <taxon>Eukaryota</taxon>
        <taxon>Sar</taxon>
        <taxon>Stramenopiles</taxon>
        <taxon>Ochrophyta</taxon>
        <taxon>Bacillariophyta</taxon>
        <taxon>Bacillariophyceae</taxon>
        <taxon>Bacillariophycidae</taxon>
        <taxon>Naviculales</taxon>
        <taxon>Naviculaceae</taxon>
        <taxon>Seminavis</taxon>
    </lineage>
</organism>
<feature type="compositionally biased region" description="Acidic residues" evidence="7">
    <location>
        <begin position="245"/>
        <end position="256"/>
    </location>
</feature>
<evidence type="ECO:0000256" key="3">
    <source>
        <dbReference type="ARBA" id="ARBA00022621"/>
    </source>
</evidence>
<evidence type="ECO:0000256" key="2">
    <source>
        <dbReference type="ARBA" id="ARBA00022617"/>
    </source>
</evidence>
<keyword evidence="5" id="KW-0408">Iron</keyword>
<dbReference type="Pfam" id="PF00042">
    <property type="entry name" value="Globin"/>
    <property type="match status" value="1"/>
</dbReference>
<evidence type="ECO:0000313" key="10">
    <source>
        <dbReference type="Proteomes" id="UP001153069"/>
    </source>
</evidence>
<dbReference type="GO" id="GO:0020037">
    <property type="term" value="F:heme binding"/>
    <property type="evidence" value="ECO:0007669"/>
    <property type="project" value="InterPro"/>
</dbReference>
<evidence type="ECO:0000256" key="7">
    <source>
        <dbReference type="SAM" id="MobiDB-lite"/>
    </source>
</evidence>
<feature type="region of interest" description="Disordered" evidence="7">
    <location>
        <begin position="146"/>
        <end position="167"/>
    </location>
</feature>
<dbReference type="PRINTS" id="PR00188">
    <property type="entry name" value="PLANTGLOBIN"/>
</dbReference>
<dbReference type="Proteomes" id="UP001153069">
    <property type="component" value="Unassembled WGS sequence"/>
</dbReference>
<dbReference type="PANTHER" id="PTHR46458:SF1">
    <property type="entry name" value="GEO09476P1"/>
    <property type="match status" value="1"/>
</dbReference>
<keyword evidence="1 6" id="KW-0813">Transport</keyword>
<dbReference type="InterPro" id="IPR009050">
    <property type="entry name" value="Globin-like_sf"/>
</dbReference>
<accession>A0A9N8DK06</accession>
<evidence type="ECO:0000256" key="5">
    <source>
        <dbReference type="ARBA" id="ARBA00023004"/>
    </source>
</evidence>
<dbReference type="InterPro" id="IPR050532">
    <property type="entry name" value="Globin-like_OT"/>
</dbReference>
<name>A0A9N8DK06_9STRA</name>
<dbReference type="AlphaFoldDB" id="A0A9N8DK06"/>
<dbReference type="OrthoDB" id="38777at2759"/>
<feature type="domain" description="Globin" evidence="8">
    <location>
        <begin position="1"/>
        <end position="147"/>
    </location>
</feature>
<keyword evidence="4" id="KW-0479">Metal-binding</keyword>
<dbReference type="InterPro" id="IPR000971">
    <property type="entry name" value="Globin"/>
</dbReference>
<dbReference type="EMBL" id="CAICTM010000163">
    <property type="protein sequence ID" value="CAB9503385.1"/>
    <property type="molecule type" value="Genomic_DNA"/>
</dbReference>
<reference evidence="9" key="1">
    <citation type="submission" date="2020-06" db="EMBL/GenBank/DDBJ databases">
        <authorList>
            <consortium name="Plant Systems Biology data submission"/>
        </authorList>
    </citation>
    <scope>NUCLEOTIDE SEQUENCE</scope>
    <source>
        <strain evidence="9">D6</strain>
    </source>
</reference>
<dbReference type="PROSITE" id="PS01033">
    <property type="entry name" value="GLOBIN"/>
    <property type="match status" value="1"/>
</dbReference>
<keyword evidence="2 6" id="KW-0349">Heme</keyword>
<protein>
    <submittedName>
        <fullName evidence="9">Symbiotic hemoglobin 1</fullName>
    </submittedName>
</protein>
<evidence type="ECO:0000256" key="1">
    <source>
        <dbReference type="ARBA" id="ARBA00022448"/>
    </source>
</evidence>
<dbReference type="PANTHER" id="PTHR46458">
    <property type="entry name" value="BLR2807 PROTEIN"/>
    <property type="match status" value="1"/>
</dbReference>
<evidence type="ECO:0000256" key="4">
    <source>
        <dbReference type="ARBA" id="ARBA00022723"/>
    </source>
</evidence>
<keyword evidence="10" id="KW-1185">Reference proteome</keyword>
<dbReference type="GO" id="GO:0046872">
    <property type="term" value="F:metal ion binding"/>
    <property type="evidence" value="ECO:0007669"/>
    <property type="project" value="UniProtKB-KW"/>
</dbReference>
<dbReference type="GO" id="GO:0005344">
    <property type="term" value="F:oxygen carrier activity"/>
    <property type="evidence" value="ECO:0007669"/>
    <property type="project" value="UniProtKB-KW"/>
</dbReference>
<feature type="region of interest" description="Disordered" evidence="7">
    <location>
        <begin position="224"/>
        <end position="261"/>
    </location>
</feature>
<evidence type="ECO:0000259" key="8">
    <source>
        <dbReference type="PROSITE" id="PS01033"/>
    </source>
</evidence>